<sequence>MSDYQVFETLQSFIDDTSSKSLTTDIEVSDDIEEEQLALKAEKSTDDTSPELLSSVHAVSRGVSDETHTTYQRLMKKCEQFLQDNGYLDNAATFFSESPSRLAPYHLILWIQDACDTVKYDRSGSYIERPSTEVRLSYTHAMKMRAAATYGFGRVHQLGDAAWRHSPISDTWEGNPSLASLVSTYMVSLRRRKVQAGEAPISARAVTPELLKQLWNHNVHSPFYSMSQVDFEAYVAKQSKSERLANGVWCGPRGLRLLNLVYTLAFTCLLRIDEVLKIQYQDLIPISEKDASKAVLKLQLPFRKTDQHGDIKPFILHEMPKDMMHLCPIRAFARWVNATNTNEGFIFRRIASGDRLGEGSLSMTAEAFLEMFRMNLLDIGVDPAPYGTDSFRRGGCQWMSVHLRKPWRDICEWGGWSTDLSYLTIVKYLISGSDEPTERRENYFNFEKLVGEHCTYCGRRCPCGFQ</sequence>
<name>A0AAD5VHJ2_9AGAR</name>
<dbReference type="GO" id="GO:0015074">
    <property type="term" value="P:DNA integration"/>
    <property type="evidence" value="ECO:0007669"/>
    <property type="project" value="InterPro"/>
</dbReference>
<organism evidence="2 3">
    <name type="scientific">Leucocoprinus birnbaumii</name>
    <dbReference type="NCBI Taxonomy" id="56174"/>
    <lineage>
        <taxon>Eukaryota</taxon>
        <taxon>Fungi</taxon>
        <taxon>Dikarya</taxon>
        <taxon>Basidiomycota</taxon>
        <taxon>Agaricomycotina</taxon>
        <taxon>Agaricomycetes</taxon>
        <taxon>Agaricomycetidae</taxon>
        <taxon>Agaricales</taxon>
        <taxon>Agaricineae</taxon>
        <taxon>Agaricaceae</taxon>
        <taxon>Leucocoprinus</taxon>
    </lineage>
</organism>
<evidence type="ECO:0000313" key="2">
    <source>
        <dbReference type="EMBL" id="KAJ3551648.1"/>
    </source>
</evidence>
<protein>
    <recommendedName>
        <fullName evidence="4">Tyr recombinase domain-containing protein</fullName>
    </recommendedName>
</protein>
<dbReference type="Proteomes" id="UP001213000">
    <property type="component" value="Unassembled WGS sequence"/>
</dbReference>
<dbReference type="SUPFAM" id="SSF56349">
    <property type="entry name" value="DNA breaking-rejoining enzymes"/>
    <property type="match status" value="1"/>
</dbReference>
<keyword evidence="3" id="KW-1185">Reference proteome</keyword>
<dbReference type="GO" id="GO:0006310">
    <property type="term" value="P:DNA recombination"/>
    <property type="evidence" value="ECO:0007669"/>
    <property type="project" value="UniProtKB-KW"/>
</dbReference>
<reference evidence="2" key="1">
    <citation type="submission" date="2022-07" db="EMBL/GenBank/DDBJ databases">
        <title>Genome Sequence of Leucocoprinus birnbaumii.</title>
        <authorList>
            <person name="Buettner E."/>
        </authorList>
    </citation>
    <scope>NUCLEOTIDE SEQUENCE</scope>
    <source>
        <strain evidence="2">VT141</strain>
    </source>
</reference>
<evidence type="ECO:0000256" key="1">
    <source>
        <dbReference type="ARBA" id="ARBA00023172"/>
    </source>
</evidence>
<dbReference type="PANTHER" id="PTHR34605">
    <property type="entry name" value="PHAGE_INTEGRASE DOMAIN-CONTAINING PROTEIN"/>
    <property type="match status" value="1"/>
</dbReference>
<gene>
    <name evidence="2" type="ORF">NP233_g13041</name>
</gene>
<dbReference type="PANTHER" id="PTHR34605:SF4">
    <property type="entry name" value="DNA ADENINE METHYLTRANSFERASE"/>
    <property type="match status" value="1"/>
</dbReference>
<dbReference type="AlphaFoldDB" id="A0AAD5VHJ2"/>
<proteinExistence type="predicted"/>
<accession>A0AAD5VHJ2</accession>
<dbReference type="InterPro" id="IPR011010">
    <property type="entry name" value="DNA_brk_join_enz"/>
</dbReference>
<keyword evidence="1" id="KW-0233">DNA recombination</keyword>
<dbReference type="GO" id="GO:0003677">
    <property type="term" value="F:DNA binding"/>
    <property type="evidence" value="ECO:0007669"/>
    <property type="project" value="InterPro"/>
</dbReference>
<dbReference type="InterPro" id="IPR052925">
    <property type="entry name" value="Phage_Integrase-like_Recomb"/>
</dbReference>
<comment type="caution">
    <text evidence="2">The sequence shown here is derived from an EMBL/GenBank/DDBJ whole genome shotgun (WGS) entry which is preliminary data.</text>
</comment>
<dbReference type="Gene3D" id="1.10.443.10">
    <property type="entry name" value="Intergrase catalytic core"/>
    <property type="match status" value="1"/>
</dbReference>
<evidence type="ECO:0008006" key="4">
    <source>
        <dbReference type="Google" id="ProtNLM"/>
    </source>
</evidence>
<evidence type="ECO:0000313" key="3">
    <source>
        <dbReference type="Proteomes" id="UP001213000"/>
    </source>
</evidence>
<dbReference type="InterPro" id="IPR013762">
    <property type="entry name" value="Integrase-like_cat_sf"/>
</dbReference>
<dbReference type="EMBL" id="JANIEX010002173">
    <property type="protein sequence ID" value="KAJ3551648.1"/>
    <property type="molecule type" value="Genomic_DNA"/>
</dbReference>